<dbReference type="Proteomes" id="UP001175271">
    <property type="component" value="Unassembled WGS sequence"/>
</dbReference>
<dbReference type="Gene3D" id="2.40.70.10">
    <property type="entry name" value="Acid Proteases"/>
    <property type="match status" value="2"/>
</dbReference>
<dbReference type="EMBL" id="JAUCMV010000003">
    <property type="protein sequence ID" value="KAK0408384.1"/>
    <property type="molecule type" value="Genomic_DNA"/>
</dbReference>
<dbReference type="GO" id="GO:0004190">
    <property type="term" value="F:aspartic-type endopeptidase activity"/>
    <property type="evidence" value="ECO:0007669"/>
    <property type="project" value="InterPro"/>
</dbReference>
<keyword evidence="5" id="KW-1185">Reference proteome</keyword>
<evidence type="ECO:0000256" key="2">
    <source>
        <dbReference type="SAM" id="SignalP"/>
    </source>
</evidence>
<comment type="similarity">
    <text evidence="1">Belongs to the peptidase A1 family.</text>
</comment>
<evidence type="ECO:0000313" key="4">
    <source>
        <dbReference type="EMBL" id="KAK0408384.1"/>
    </source>
</evidence>
<comment type="caution">
    <text evidence="4">The sequence shown here is derived from an EMBL/GenBank/DDBJ whole genome shotgun (WGS) entry which is preliminary data.</text>
</comment>
<dbReference type="GO" id="GO:0005764">
    <property type="term" value="C:lysosome"/>
    <property type="evidence" value="ECO:0007669"/>
    <property type="project" value="TreeGrafter"/>
</dbReference>
<evidence type="ECO:0000259" key="3">
    <source>
        <dbReference type="PROSITE" id="PS51767"/>
    </source>
</evidence>
<keyword evidence="2" id="KW-0732">Signal</keyword>
<reference evidence="4" key="1">
    <citation type="submission" date="2023-06" db="EMBL/GenBank/DDBJ databases">
        <title>Genomic analysis of the entomopathogenic nematode Steinernema hermaphroditum.</title>
        <authorList>
            <person name="Schwarz E.M."/>
            <person name="Heppert J.K."/>
            <person name="Baniya A."/>
            <person name="Schwartz H.T."/>
            <person name="Tan C.-H."/>
            <person name="Antoshechkin I."/>
            <person name="Sternberg P.W."/>
            <person name="Goodrich-Blair H."/>
            <person name="Dillman A.R."/>
        </authorList>
    </citation>
    <scope>NUCLEOTIDE SEQUENCE</scope>
    <source>
        <strain evidence="4">PS9179</strain>
        <tissue evidence="4">Whole animal</tissue>
    </source>
</reference>
<dbReference type="GO" id="GO:0006508">
    <property type="term" value="P:proteolysis"/>
    <property type="evidence" value="ECO:0007669"/>
    <property type="project" value="InterPro"/>
</dbReference>
<protein>
    <recommendedName>
        <fullName evidence="3">Peptidase A1 domain-containing protein</fullName>
    </recommendedName>
</protein>
<sequence>MLKLIVLAALISIALSVPLTKGIQKLKVHRTPFALRKEHKHPYQHNENDFYGLATSANVGSTRQNVQITIDTLVSDLELYLCPSANTVPAPGKFCYNSYKSSTFQRVNERLASDTMTNFFNYVIPNVTFATSVKEDMFNGNLGLGLPDASKFPGETLMPNVWIYSDNPYTHYRHVFAINIVANGMGDLQFGDNAMCGENPTTVYTPVTSNEYWQLDFDAAHLGKAKWNSKGQAVIDTKSEYIGMPKKFLDQYTNLHNITWDGLYQAYTISCDKAAFLPDLNFIIGDRTLTIRIEQYIYFDDPLPNGNCVVNFEDSKVYGFGPEWYFGIQIMKDYCVSFDYTQKRMGFTRT</sequence>
<proteinExistence type="inferred from homology"/>
<accession>A0AA39HPC5</accession>
<name>A0AA39HPC5_9BILA</name>
<organism evidence="4 5">
    <name type="scientific">Steinernema hermaphroditum</name>
    <dbReference type="NCBI Taxonomy" id="289476"/>
    <lineage>
        <taxon>Eukaryota</taxon>
        <taxon>Metazoa</taxon>
        <taxon>Ecdysozoa</taxon>
        <taxon>Nematoda</taxon>
        <taxon>Chromadorea</taxon>
        <taxon>Rhabditida</taxon>
        <taxon>Tylenchina</taxon>
        <taxon>Panagrolaimomorpha</taxon>
        <taxon>Strongyloidoidea</taxon>
        <taxon>Steinernematidae</taxon>
        <taxon>Steinernema</taxon>
    </lineage>
</organism>
<dbReference type="PANTHER" id="PTHR47966">
    <property type="entry name" value="BETA-SITE APP-CLEAVING ENZYME, ISOFORM A-RELATED"/>
    <property type="match status" value="1"/>
</dbReference>
<feature type="chain" id="PRO_5041237738" description="Peptidase A1 domain-containing protein" evidence="2">
    <location>
        <begin position="17"/>
        <end position="350"/>
    </location>
</feature>
<dbReference type="Pfam" id="PF00026">
    <property type="entry name" value="Asp"/>
    <property type="match status" value="1"/>
</dbReference>
<dbReference type="AlphaFoldDB" id="A0AA39HPC5"/>
<dbReference type="InterPro" id="IPR033121">
    <property type="entry name" value="PEPTIDASE_A1"/>
</dbReference>
<feature type="domain" description="Peptidase A1" evidence="3">
    <location>
        <begin position="53"/>
        <end position="348"/>
    </location>
</feature>
<dbReference type="SUPFAM" id="SSF50630">
    <property type="entry name" value="Acid proteases"/>
    <property type="match status" value="1"/>
</dbReference>
<gene>
    <name evidence="4" type="ORF">QR680_003921</name>
</gene>
<dbReference type="InterPro" id="IPR034164">
    <property type="entry name" value="Pepsin-like_dom"/>
</dbReference>
<dbReference type="InterPro" id="IPR001461">
    <property type="entry name" value="Aspartic_peptidase_A1"/>
</dbReference>
<evidence type="ECO:0000256" key="1">
    <source>
        <dbReference type="ARBA" id="ARBA00007447"/>
    </source>
</evidence>
<dbReference type="PANTHER" id="PTHR47966:SF45">
    <property type="entry name" value="PEPTIDASE A1 DOMAIN-CONTAINING PROTEIN"/>
    <property type="match status" value="1"/>
</dbReference>
<dbReference type="PROSITE" id="PS51767">
    <property type="entry name" value="PEPTIDASE_A1"/>
    <property type="match status" value="1"/>
</dbReference>
<dbReference type="CDD" id="cd05471">
    <property type="entry name" value="pepsin_like"/>
    <property type="match status" value="1"/>
</dbReference>
<dbReference type="InterPro" id="IPR021109">
    <property type="entry name" value="Peptidase_aspartic_dom_sf"/>
</dbReference>
<feature type="signal peptide" evidence="2">
    <location>
        <begin position="1"/>
        <end position="16"/>
    </location>
</feature>
<evidence type="ECO:0000313" key="5">
    <source>
        <dbReference type="Proteomes" id="UP001175271"/>
    </source>
</evidence>